<dbReference type="EMBL" id="JAIHNG010000118">
    <property type="protein sequence ID" value="KAI5958322.1"/>
    <property type="molecule type" value="Genomic_DNA"/>
</dbReference>
<dbReference type="PANTHER" id="PTHR45712:SF22">
    <property type="entry name" value="INSULIN-LIKE GROWTH FACTOR-BINDING PROTEIN COMPLEX ACID LABILE SUBUNIT"/>
    <property type="match status" value="1"/>
</dbReference>
<keyword evidence="3" id="KW-0812">Transmembrane</keyword>
<proteinExistence type="predicted"/>
<dbReference type="GeneID" id="76150736"/>
<keyword evidence="2" id="KW-0677">Repeat</keyword>
<organism evidence="4 5">
    <name type="scientific">Candida theae</name>
    <dbReference type="NCBI Taxonomy" id="1198502"/>
    <lineage>
        <taxon>Eukaryota</taxon>
        <taxon>Fungi</taxon>
        <taxon>Dikarya</taxon>
        <taxon>Ascomycota</taxon>
        <taxon>Saccharomycotina</taxon>
        <taxon>Pichiomycetes</taxon>
        <taxon>Debaryomycetaceae</taxon>
        <taxon>Candida/Lodderomyces clade</taxon>
        <taxon>Candida</taxon>
    </lineage>
</organism>
<evidence type="ECO:0000256" key="1">
    <source>
        <dbReference type="ARBA" id="ARBA00022614"/>
    </source>
</evidence>
<dbReference type="PROSITE" id="PS51450">
    <property type="entry name" value="LRR"/>
    <property type="match status" value="5"/>
</dbReference>
<evidence type="ECO:0000313" key="4">
    <source>
        <dbReference type="EMBL" id="KAI5958322.1"/>
    </source>
</evidence>
<keyword evidence="3" id="KW-1133">Transmembrane helix</keyword>
<feature type="transmembrane region" description="Helical" evidence="3">
    <location>
        <begin position="1028"/>
        <end position="1048"/>
    </location>
</feature>
<dbReference type="SUPFAM" id="SSF52058">
    <property type="entry name" value="L domain-like"/>
    <property type="match status" value="1"/>
</dbReference>
<dbReference type="InterPro" id="IPR001611">
    <property type="entry name" value="Leu-rich_rpt"/>
</dbReference>
<accession>A0AAD5FYV3</accession>
<dbReference type="RefSeq" id="XP_051608913.1">
    <property type="nucleotide sequence ID" value="XM_051752016.1"/>
</dbReference>
<protein>
    <submittedName>
        <fullName evidence="4">Uncharacterized protein</fullName>
    </submittedName>
</protein>
<dbReference type="AlphaFoldDB" id="A0AAD5FYV3"/>
<comment type="caution">
    <text evidence="4">The sequence shown here is derived from an EMBL/GenBank/DDBJ whole genome shotgun (WGS) entry which is preliminary data.</text>
</comment>
<dbReference type="InterPro" id="IPR032675">
    <property type="entry name" value="LRR_dom_sf"/>
</dbReference>
<name>A0AAD5FYV3_9ASCO</name>
<evidence type="ECO:0000256" key="2">
    <source>
        <dbReference type="ARBA" id="ARBA00022737"/>
    </source>
</evidence>
<dbReference type="Proteomes" id="UP001204833">
    <property type="component" value="Unassembled WGS sequence"/>
</dbReference>
<dbReference type="SMART" id="SM00365">
    <property type="entry name" value="LRR_SD22"/>
    <property type="match status" value="6"/>
</dbReference>
<reference evidence="4 5" key="1">
    <citation type="journal article" date="2022" name="DNA Res.">
        <title>Genome analysis of five recently described species of the CUG-Ser clade uncovers Candida theae as a new hybrid lineage with pathogenic potential in the Candida parapsilosis species complex.</title>
        <authorList>
            <person name="Mixao V."/>
            <person name="Del Olmo V."/>
            <person name="Hegedusova E."/>
            <person name="Saus E."/>
            <person name="Pryszcz L."/>
            <person name="Cillingova A."/>
            <person name="Nosek J."/>
            <person name="Gabaldon T."/>
        </authorList>
    </citation>
    <scope>NUCLEOTIDE SEQUENCE [LARGE SCALE GENOMIC DNA]</scope>
    <source>
        <strain evidence="4 5">CBS 12239</strain>
    </source>
</reference>
<feature type="transmembrane region" description="Helical" evidence="3">
    <location>
        <begin position="833"/>
        <end position="852"/>
    </location>
</feature>
<feature type="transmembrane region" description="Helical" evidence="3">
    <location>
        <begin position="925"/>
        <end position="942"/>
    </location>
</feature>
<evidence type="ECO:0000256" key="3">
    <source>
        <dbReference type="SAM" id="Phobius"/>
    </source>
</evidence>
<evidence type="ECO:0000313" key="5">
    <source>
        <dbReference type="Proteomes" id="UP001204833"/>
    </source>
</evidence>
<sequence length="1113" mass="127121">MAEAPVALDAYQWDILSNILVFAGVENLIQLLLPENRDFLNLNNNLKRAINSVIEGETGLQYNNRTDRYSFLHMYLRTPNCIDKKRLKFFTDKDAFLILYDYCTQEGLSVTLNVAYYLWTSNDLMNFRELIAKLKSPNIQLNIELEFDPAFKYSFHGEQFMEPFVHIGKQIKSLVLVQNLKLSKIESLDIMHNKTKAKQPLDALPETLKSFQADSGIACSLFPRLVDEQSSLPRLETIVLWVEKTRDLYILLVFVSLLCSKSTKIIGILTHASAPEFPNDLMAVLDENINEGMMLNSLELMTGLNLPLTTFPTTSLTIQQVANPEILGELQYPQTLKRLNLANNSIQDLSPILQTLPVELEFLNFDHNPISWSTCVPNFSKFEKLQYLRLMNTHIGKNFSQFKFPDSLETLSLEVNQIESIDEVKFPAKLNNLGIGSNKIKVVYKPRFPPTIETVHFTENKISKVDLSTNHIGQPLQLKTLYLNYNKIKSLNNVKLPSTLVNLNFDNCRIRALSDIEFGKTIEELSFNGCEIDDWTTATFESGSKLRYLCLSDNKLRSFGLALPQSVINIDLSLNKINKIPPRLANLQNLKYLNLSQNRIRSARYSFQTTCLEVLDLSFNSIEMLGLSFPPNSETNLSSLDLSGNILDEFSLEAIGHDENRGALHSRLFELDLAGNCIRKLQVSSLLDHLPPSIQWLWYQRDSPSDHEQFYLDTGSNAVCFEISNPTSIKITRTLGTDPLPLASFEYNHRAALQGLPNFDYLVTDAKLDEYFEFGEFAFKTDSRFATSKILEKEKLEFDVDPGIWCLYSPKVSSFEYKVDIEESGYYEKIDDLWWLVANVLISLFLARLFSFGSNPPVLYKLQVNLQLIKVASLLVSTTLVLFNFDVAKYADYISASLDDAFTIFYILGYGLIPFNVQSQTSNKMELIALLCVIPAFATRYFDLKNNIQYIVINNQNYNVIQGVLGPEVFDGIGRVAKLTQDNRVNKLSGPVTVLFAVSKIVKIVTYIYAIRKTLKQLTVANPTAKPYYIWTVVIWLFVWSLVSVGMAPDLFFNYPNVTNYAKVLNEFLISARRRRFITLLWDESHWIVFWLIWYTGNGSLVRKVDVVKVQIN</sequence>
<dbReference type="PANTHER" id="PTHR45712">
    <property type="entry name" value="AGAP008170-PA"/>
    <property type="match status" value="1"/>
</dbReference>
<keyword evidence="5" id="KW-1185">Reference proteome</keyword>
<gene>
    <name evidence="4" type="ORF">KGF57_002677</name>
</gene>
<dbReference type="InterPro" id="IPR050333">
    <property type="entry name" value="SLRP"/>
</dbReference>
<keyword evidence="1" id="KW-0433">Leucine-rich repeat</keyword>
<feature type="transmembrane region" description="Helical" evidence="3">
    <location>
        <begin position="864"/>
        <end position="885"/>
    </location>
</feature>
<feature type="transmembrane region" description="Helical" evidence="3">
    <location>
        <begin position="891"/>
        <end position="913"/>
    </location>
</feature>
<feature type="transmembrane region" description="Helical" evidence="3">
    <location>
        <begin position="988"/>
        <end position="1008"/>
    </location>
</feature>
<keyword evidence="3" id="KW-0472">Membrane</keyword>
<dbReference type="Gene3D" id="3.80.10.10">
    <property type="entry name" value="Ribonuclease Inhibitor"/>
    <property type="match status" value="2"/>
</dbReference>